<reference evidence="2 3" key="1">
    <citation type="journal article" date="2019" name="ACS Chem. Biol.">
        <title>Identification and Mobilization of a Cryptic Antibiotic Biosynthesis Gene Locus from a Human-Pathogenic Nocardia Isolate.</title>
        <authorList>
            <person name="Herisse M."/>
            <person name="Ishida K."/>
            <person name="Porter J.L."/>
            <person name="Howden B."/>
            <person name="Hertweck C."/>
            <person name="Stinear T.P."/>
            <person name="Pidot S.J."/>
        </authorList>
    </citation>
    <scope>NUCLEOTIDE SEQUENCE [LARGE SCALE GENOMIC DNA]</scope>
    <source>
        <strain evidence="2 3">AUSMDU00012715</strain>
    </source>
</reference>
<sequence>MTGHSHGGSFDRVVDALRQVTTEAANQAGEWTKFRCPVPSHGRGMGDRNPSLGVKYDPRREKTIVTCFSGCQQEDVLTVAQLRVRDLFDHLPERSRTGYRPTQPRQPRPATPTPRAPRPTLGDDLGAVTGARTRVATYAYTTAANEPVGQVIRYAIPHEHGVEKTFSQRRWEPARREWVPGGFAPVVYQAPIVAWAIDQGHPILVCEGEKDVDRAIAAGYPATCNAAGAGKFRPEHAEQLRGAAHVVIVADRDRPGFDHALQVHDRVNGLVGRVDVMQAASGKDLSDHFAAGHDINDLTWIPPDQLALYREGPTGFAASRGTGPRQPSATWMPRRSAMPAPELDWGLDR</sequence>
<evidence type="ECO:0000256" key="1">
    <source>
        <dbReference type="SAM" id="MobiDB-lite"/>
    </source>
</evidence>
<feature type="region of interest" description="Disordered" evidence="1">
    <location>
        <begin position="314"/>
        <end position="349"/>
    </location>
</feature>
<evidence type="ECO:0000313" key="3">
    <source>
        <dbReference type="Proteomes" id="UP000500953"/>
    </source>
</evidence>
<dbReference type="Gene3D" id="3.40.1360.10">
    <property type="match status" value="1"/>
</dbReference>
<dbReference type="SUPFAM" id="SSF56731">
    <property type="entry name" value="DNA primase core"/>
    <property type="match status" value="1"/>
</dbReference>
<dbReference type="CDD" id="cd01029">
    <property type="entry name" value="TOPRIM_primases"/>
    <property type="match status" value="1"/>
</dbReference>
<evidence type="ECO:0008006" key="4">
    <source>
        <dbReference type="Google" id="ProtNLM"/>
    </source>
</evidence>
<protein>
    <recommendedName>
        <fullName evidence="4">Toprim domain-containing protein</fullName>
    </recommendedName>
</protein>
<dbReference type="Proteomes" id="UP000500953">
    <property type="component" value="Chromosome"/>
</dbReference>
<feature type="region of interest" description="Disordered" evidence="1">
    <location>
        <begin position="35"/>
        <end position="55"/>
    </location>
</feature>
<dbReference type="InterPro" id="IPR034154">
    <property type="entry name" value="TOPRIM_DnaG/twinkle"/>
</dbReference>
<organism evidence="2 3">
    <name type="scientific">Nocardia terpenica</name>
    <dbReference type="NCBI Taxonomy" id="455432"/>
    <lineage>
        <taxon>Bacteria</taxon>
        <taxon>Bacillati</taxon>
        <taxon>Actinomycetota</taxon>
        <taxon>Actinomycetes</taxon>
        <taxon>Mycobacteriales</taxon>
        <taxon>Nocardiaceae</taxon>
        <taxon>Nocardia</taxon>
    </lineage>
</organism>
<proteinExistence type="predicted"/>
<feature type="compositionally biased region" description="Pro residues" evidence="1">
    <location>
        <begin position="104"/>
        <end position="117"/>
    </location>
</feature>
<name>A0A6G9Z1T3_9NOCA</name>
<gene>
    <name evidence="2" type="ORF">F6W96_16030</name>
</gene>
<dbReference type="RefSeq" id="WP_167486856.1">
    <property type="nucleotide sequence ID" value="NZ_CP046173.1"/>
</dbReference>
<dbReference type="AlphaFoldDB" id="A0A6G9Z1T3"/>
<dbReference type="EMBL" id="CP046173">
    <property type="protein sequence ID" value="QIS19569.1"/>
    <property type="molecule type" value="Genomic_DNA"/>
</dbReference>
<accession>A0A6G9Z1T3</accession>
<evidence type="ECO:0000313" key="2">
    <source>
        <dbReference type="EMBL" id="QIS19569.1"/>
    </source>
</evidence>
<feature type="region of interest" description="Disordered" evidence="1">
    <location>
        <begin position="92"/>
        <end position="126"/>
    </location>
</feature>